<dbReference type="PANTHER" id="PTHR41349:SF1">
    <property type="entry name" value="PROTEIN CBG08683"/>
    <property type="match status" value="1"/>
</dbReference>
<organism evidence="2 3">
    <name type="scientific">Acrobeloides nanus</name>
    <dbReference type="NCBI Taxonomy" id="290746"/>
    <lineage>
        <taxon>Eukaryota</taxon>
        <taxon>Metazoa</taxon>
        <taxon>Ecdysozoa</taxon>
        <taxon>Nematoda</taxon>
        <taxon>Chromadorea</taxon>
        <taxon>Rhabditida</taxon>
        <taxon>Tylenchina</taxon>
        <taxon>Cephalobomorpha</taxon>
        <taxon>Cephaloboidea</taxon>
        <taxon>Cephalobidae</taxon>
        <taxon>Acrobeloides</taxon>
    </lineage>
</organism>
<evidence type="ECO:0000313" key="2">
    <source>
        <dbReference type="Proteomes" id="UP000887540"/>
    </source>
</evidence>
<accession>A0A914C443</accession>
<keyword evidence="2" id="KW-1185">Reference proteome</keyword>
<sequence length="308" mass="35295">MTFNIWYGGSKVENGIQKIAKHIKFIDPDVVAIQEIRTNKVLSEILQQLGSKWTGIQGSDKDYPNNGILTKHKIIASNFSEIGTGVGAAILFNNNKTINFWGLHLFYKSFGLYAAHNKLITSSEQIMAGETHGMFYNGKNYSSRVENIEELLANKKFQSDLEKADQIPLIVAGDFNTPSHLDWIEGNKHLHGGWVFEWPVTKILMEKAKMIDSYRELYPDPLKYPGTTWSSIQRFFGPDWGYTIPEPQDRIDFIFYRCPNMIPKKSYVYAGTVPLKLQEKGHSPYEYNNDWPSDHYAVVTDFFIYTGI</sequence>
<dbReference type="GO" id="GO:0003824">
    <property type="term" value="F:catalytic activity"/>
    <property type="evidence" value="ECO:0007669"/>
    <property type="project" value="InterPro"/>
</dbReference>
<feature type="domain" description="Endonuclease/exonuclease/phosphatase" evidence="1">
    <location>
        <begin position="1"/>
        <end position="295"/>
    </location>
</feature>
<dbReference type="WBParaSite" id="ACRNAN_Path_245.g913.t1">
    <property type="protein sequence ID" value="ACRNAN_Path_245.g913.t1"/>
    <property type="gene ID" value="ACRNAN_Path_245.g913"/>
</dbReference>
<evidence type="ECO:0000259" key="1">
    <source>
        <dbReference type="Pfam" id="PF03372"/>
    </source>
</evidence>
<dbReference type="Gene3D" id="3.60.10.10">
    <property type="entry name" value="Endonuclease/exonuclease/phosphatase"/>
    <property type="match status" value="1"/>
</dbReference>
<dbReference type="InterPro" id="IPR036691">
    <property type="entry name" value="Endo/exonu/phosph_ase_sf"/>
</dbReference>
<name>A0A914C443_9BILA</name>
<dbReference type="SUPFAM" id="SSF56219">
    <property type="entry name" value="DNase I-like"/>
    <property type="match status" value="1"/>
</dbReference>
<proteinExistence type="predicted"/>
<evidence type="ECO:0000313" key="3">
    <source>
        <dbReference type="WBParaSite" id="ACRNAN_Path_245.g913.t1"/>
    </source>
</evidence>
<dbReference type="Pfam" id="PF03372">
    <property type="entry name" value="Exo_endo_phos"/>
    <property type="match status" value="1"/>
</dbReference>
<dbReference type="InterPro" id="IPR005135">
    <property type="entry name" value="Endo/exonuclease/phosphatase"/>
</dbReference>
<dbReference type="AlphaFoldDB" id="A0A914C443"/>
<dbReference type="PANTHER" id="PTHR41349">
    <property type="match status" value="1"/>
</dbReference>
<protein>
    <submittedName>
        <fullName evidence="3">Endonuclease/exonuclease/phosphatase domain-containing protein</fullName>
    </submittedName>
</protein>
<reference evidence="3" key="1">
    <citation type="submission" date="2022-11" db="UniProtKB">
        <authorList>
            <consortium name="WormBaseParasite"/>
        </authorList>
    </citation>
    <scope>IDENTIFICATION</scope>
</reference>
<dbReference type="Proteomes" id="UP000887540">
    <property type="component" value="Unplaced"/>
</dbReference>